<gene>
    <name evidence="3" type="ORF">L8U58_00460</name>
</gene>
<dbReference type="EMBL" id="JAKMUV010000001">
    <property type="protein sequence ID" value="MCZ9304023.1"/>
    <property type="molecule type" value="Genomic_DNA"/>
</dbReference>
<dbReference type="Gene3D" id="1.25.40.10">
    <property type="entry name" value="Tetratricopeptide repeat domain"/>
    <property type="match status" value="1"/>
</dbReference>
<evidence type="ECO:0000313" key="4">
    <source>
        <dbReference type="Proteomes" id="UP001146505"/>
    </source>
</evidence>
<dbReference type="Pfam" id="PF14561">
    <property type="entry name" value="TPR_20"/>
    <property type="match status" value="1"/>
</dbReference>
<dbReference type="GO" id="GO:0006950">
    <property type="term" value="P:response to stress"/>
    <property type="evidence" value="ECO:0007669"/>
    <property type="project" value="UniProtKB-ARBA"/>
</dbReference>
<dbReference type="RefSeq" id="WP_269954449.1">
    <property type="nucleotide sequence ID" value="NZ_JAKMUV010000001.1"/>
</dbReference>
<evidence type="ECO:0000259" key="2">
    <source>
        <dbReference type="Pfam" id="PF00085"/>
    </source>
</evidence>
<dbReference type="InterPro" id="IPR013766">
    <property type="entry name" value="Thioredoxin_domain"/>
</dbReference>
<organism evidence="3 4">
    <name type="scientific">Corynebacterium macclintockiae</name>
    <dbReference type="NCBI Taxonomy" id="2913501"/>
    <lineage>
        <taxon>Bacteria</taxon>
        <taxon>Bacillati</taxon>
        <taxon>Actinomycetota</taxon>
        <taxon>Actinomycetes</taxon>
        <taxon>Mycobacteriales</taxon>
        <taxon>Corynebacteriaceae</taxon>
        <taxon>Corynebacterium</taxon>
    </lineage>
</organism>
<feature type="domain" description="Thioredoxin" evidence="2">
    <location>
        <begin position="81"/>
        <end position="181"/>
    </location>
</feature>
<dbReference type="InterPro" id="IPR036249">
    <property type="entry name" value="Thioredoxin-like_sf"/>
</dbReference>
<dbReference type="Proteomes" id="UP001146505">
    <property type="component" value="Unassembled WGS sequence"/>
</dbReference>
<evidence type="ECO:0000313" key="3">
    <source>
        <dbReference type="EMBL" id="MCZ9304023.1"/>
    </source>
</evidence>
<feature type="region of interest" description="Disordered" evidence="1">
    <location>
        <begin position="26"/>
        <end position="70"/>
    </location>
</feature>
<accession>A0A9X3RSG4</accession>
<dbReference type="InterPro" id="IPR011990">
    <property type="entry name" value="TPR-like_helical_dom_sf"/>
</dbReference>
<feature type="region of interest" description="Disordered" evidence="1">
    <location>
        <begin position="194"/>
        <end position="224"/>
    </location>
</feature>
<dbReference type="SUPFAM" id="SSF52833">
    <property type="entry name" value="Thioredoxin-like"/>
    <property type="match status" value="1"/>
</dbReference>
<proteinExistence type="predicted"/>
<dbReference type="GeneID" id="301811995"/>
<keyword evidence="4" id="KW-1185">Reference proteome</keyword>
<comment type="caution">
    <text evidence="3">The sequence shown here is derived from an EMBL/GenBank/DDBJ whole genome shotgun (WGS) entry which is preliminary data.</text>
</comment>
<dbReference type="Gene3D" id="3.40.30.10">
    <property type="entry name" value="Glutaredoxin"/>
    <property type="match status" value="1"/>
</dbReference>
<dbReference type="CDD" id="cd02956">
    <property type="entry name" value="ybbN"/>
    <property type="match status" value="1"/>
</dbReference>
<sequence length="350" mass="36405">MTNPSNIPPSRFVAGAVDLGAVKQQAEQRAQAQAAQAQAAQAAQAAQTARAQGAPGQPSAGQPSAGAPGAAGPVTFVSTITPENFEFDLVVRSTQVPVVVLLGSTRSEASEQMRQDFTNLAESQQAPTKWLFRYVDVDATPEVAQAFGVQAIPTVIALAAGRPLTNFEGGQPAAQLHGWVDAVVQAVDGKLRGLAPEEDPANATGGGVGAGADAANPDPDAGDPRLVAAAEKLEQEDYAGAIEEYDAILAHPAQADEELVAEARAARANALLMQRLSMGGDEFAESDRLLLAGDKPQAFDLLIEELRPSAEGSADHKKQAKARLLELFSLFDPADPEVIAGRTRMASALF</sequence>
<dbReference type="Pfam" id="PF00085">
    <property type="entry name" value="Thioredoxin"/>
    <property type="match status" value="1"/>
</dbReference>
<name>A0A9X3RSG4_9CORY</name>
<evidence type="ECO:0000256" key="1">
    <source>
        <dbReference type="SAM" id="MobiDB-lite"/>
    </source>
</evidence>
<dbReference type="AlphaFoldDB" id="A0A9X3RSG4"/>
<reference evidence="3" key="1">
    <citation type="submission" date="2022-02" db="EMBL/GenBank/DDBJ databases">
        <title>Corynebacterium sp. from urogenital microbiome.</title>
        <authorList>
            <person name="Cappelli E.A."/>
            <person name="Ribeiro T.G."/>
            <person name="Peixe L."/>
        </authorList>
    </citation>
    <scope>NUCLEOTIDE SEQUENCE</scope>
    <source>
        <strain evidence="3">C9Ua_112</strain>
    </source>
</reference>
<protein>
    <submittedName>
        <fullName evidence="3">Tetratricopeptide repeat protein</fullName>
    </submittedName>
</protein>